<comment type="caution">
    <text evidence="1">The sequence shown here is derived from an EMBL/GenBank/DDBJ whole genome shotgun (WGS) entry which is preliminary data.</text>
</comment>
<sequence length="72" mass="7832">MTRTHEIQAIPKHSNGPAMIAILDKRTEERVATVGGPIAPGFEPIFKDGENAEISLDFYTRADAQGVEHLGD</sequence>
<dbReference type="EMBL" id="BMEX01000001">
    <property type="protein sequence ID" value="GGA32058.1"/>
    <property type="molecule type" value="Genomic_DNA"/>
</dbReference>
<keyword evidence="2" id="KW-1185">Reference proteome</keyword>
<reference evidence="2" key="1">
    <citation type="journal article" date="2019" name="Int. J. Syst. Evol. Microbiol.">
        <title>The Global Catalogue of Microorganisms (GCM) 10K type strain sequencing project: providing services to taxonomists for standard genome sequencing and annotation.</title>
        <authorList>
            <consortium name="The Broad Institute Genomics Platform"/>
            <consortium name="The Broad Institute Genome Sequencing Center for Infectious Disease"/>
            <person name="Wu L."/>
            <person name="Ma J."/>
        </authorList>
    </citation>
    <scope>NUCLEOTIDE SEQUENCE [LARGE SCALE GENOMIC DNA]</scope>
    <source>
        <strain evidence="2">CGMCC 1.12404</strain>
    </source>
</reference>
<dbReference type="Proteomes" id="UP000617979">
    <property type="component" value="Unassembled WGS sequence"/>
</dbReference>
<protein>
    <submittedName>
        <fullName evidence="1">Uncharacterized protein</fullName>
    </submittedName>
</protein>
<dbReference type="RefSeq" id="WP_188428671.1">
    <property type="nucleotide sequence ID" value="NZ_BMEX01000001.1"/>
</dbReference>
<gene>
    <name evidence="1" type="ORF">GCM10007416_00790</name>
</gene>
<evidence type="ECO:0000313" key="1">
    <source>
        <dbReference type="EMBL" id="GGA32058.1"/>
    </source>
</evidence>
<proteinExistence type="predicted"/>
<organism evidence="1 2">
    <name type="scientific">Kroppenstedtia guangzhouensis</name>
    <dbReference type="NCBI Taxonomy" id="1274356"/>
    <lineage>
        <taxon>Bacteria</taxon>
        <taxon>Bacillati</taxon>
        <taxon>Bacillota</taxon>
        <taxon>Bacilli</taxon>
        <taxon>Bacillales</taxon>
        <taxon>Thermoactinomycetaceae</taxon>
        <taxon>Kroppenstedtia</taxon>
    </lineage>
</organism>
<accession>A0ABQ1FX18</accession>
<evidence type="ECO:0000313" key="2">
    <source>
        <dbReference type="Proteomes" id="UP000617979"/>
    </source>
</evidence>
<name>A0ABQ1FX18_9BACL</name>